<evidence type="ECO:0000256" key="3">
    <source>
        <dbReference type="SAM" id="MobiDB-lite"/>
    </source>
</evidence>
<dbReference type="PRINTS" id="PR00300">
    <property type="entry name" value="CLPPROTEASEA"/>
</dbReference>
<dbReference type="Proteomes" id="UP000052982">
    <property type="component" value="Unassembled WGS sequence"/>
</dbReference>
<dbReference type="SMART" id="SM00382">
    <property type="entry name" value="AAA"/>
    <property type="match status" value="1"/>
</dbReference>
<evidence type="ECO:0000256" key="1">
    <source>
        <dbReference type="ARBA" id="ARBA00022741"/>
    </source>
</evidence>
<evidence type="ECO:0000313" key="6">
    <source>
        <dbReference type="Proteomes" id="UP000052982"/>
    </source>
</evidence>
<sequence>MSTPPGENRPAGRRTVSPWMRQLVAEIARSRHVILHGNIHDVVRWQGGFVPLARALGAVLDTLSYDVVGRYDQIDGLVFDGEDGHRRFARLIEARPPSATGPEELPQEREEQGEQREQQGTPGAAGTSRSARAEELHRRMRSSIREGAAEAPRYRQPSEALAAVRRGLAQQSRPAAFILDFAELLLLDPDHHDRQDRDLLLLTKKMMLESGHAAGAQVHNLLVIVVPDLASVPPWLHRDEPFVRAVEVPMPSYRERLGYLGTIAGRFHGRSPEHQDDTAAAVRTLANLTDGMALAELDGLAQTSRVEKVPLSEPRELVKRALFGQQDDPWVRLVDRIPQAEQQLGERVIGQPVAVRAVSRALAAGTLNVDFVSDPHSVEARPKGVFFFAGPTGVGKTELARSLSDMIFDDETALTRFDMSTFAMEHAAERFTGAPPGYVGHERGGELTNRVMSKPFSVLLFDEIEKSHGSVFDKFLQILEDGRLTDGLGRTAYFSQSLIIFTSNIGATPLYALLQKGELPSYDEVSELFQHEVSEHFATTLKRPELLGRIGNGVLAFDILRPENIPAITAKFLRQITASAARAGIELDLEQESITAGVAQAMRDPRSLALGGREIRNILDRSVRAPLIDCVVATGRRTGRFRLELPEDRTVALVTPQP</sequence>
<evidence type="ECO:0000313" key="5">
    <source>
        <dbReference type="EMBL" id="KUN84207.1"/>
    </source>
</evidence>
<feature type="compositionally biased region" description="Basic and acidic residues" evidence="3">
    <location>
        <begin position="106"/>
        <end position="117"/>
    </location>
</feature>
<dbReference type="Pfam" id="PF07724">
    <property type="entry name" value="AAA_2"/>
    <property type="match status" value="1"/>
</dbReference>
<dbReference type="STRING" id="1943.AQJ64_15710"/>
<feature type="domain" description="AAA+ ATPase" evidence="4">
    <location>
        <begin position="382"/>
        <end position="535"/>
    </location>
</feature>
<dbReference type="GO" id="GO:0016887">
    <property type="term" value="F:ATP hydrolysis activity"/>
    <property type="evidence" value="ECO:0007669"/>
    <property type="project" value="InterPro"/>
</dbReference>
<feature type="compositionally biased region" description="Basic and acidic residues" evidence="3">
    <location>
        <begin position="131"/>
        <end position="148"/>
    </location>
</feature>
<evidence type="ECO:0000259" key="4">
    <source>
        <dbReference type="SMART" id="SM00382"/>
    </source>
</evidence>
<accession>A0A101T1S6</accession>
<dbReference type="AlphaFoldDB" id="A0A101T1S6"/>
<organism evidence="5 6">
    <name type="scientific">Streptomyces griseoruber</name>
    <dbReference type="NCBI Taxonomy" id="1943"/>
    <lineage>
        <taxon>Bacteria</taxon>
        <taxon>Bacillati</taxon>
        <taxon>Actinomycetota</taxon>
        <taxon>Actinomycetes</taxon>
        <taxon>Kitasatosporales</taxon>
        <taxon>Streptomycetaceae</taxon>
        <taxon>Streptomyces</taxon>
    </lineage>
</organism>
<dbReference type="InterPro" id="IPR050130">
    <property type="entry name" value="ClpA_ClpB"/>
</dbReference>
<dbReference type="InterPro" id="IPR027417">
    <property type="entry name" value="P-loop_NTPase"/>
</dbReference>
<dbReference type="OrthoDB" id="9803641at2"/>
<dbReference type="InterPro" id="IPR003959">
    <property type="entry name" value="ATPase_AAA_core"/>
</dbReference>
<evidence type="ECO:0000256" key="2">
    <source>
        <dbReference type="ARBA" id="ARBA00022840"/>
    </source>
</evidence>
<dbReference type="SUPFAM" id="SSF52540">
    <property type="entry name" value="P-loop containing nucleoside triphosphate hydrolases"/>
    <property type="match status" value="1"/>
</dbReference>
<dbReference type="PANTHER" id="PTHR11638:SF18">
    <property type="entry name" value="HEAT SHOCK PROTEIN 104"/>
    <property type="match status" value="1"/>
</dbReference>
<dbReference type="CDD" id="cd19499">
    <property type="entry name" value="RecA-like_ClpB_Hsp104-like"/>
    <property type="match status" value="1"/>
</dbReference>
<gene>
    <name evidence="5" type="ORF">AQJ64_15710</name>
</gene>
<protein>
    <recommendedName>
        <fullName evidence="4">AAA+ ATPase domain-containing protein</fullName>
    </recommendedName>
</protein>
<keyword evidence="1" id="KW-0547">Nucleotide-binding</keyword>
<keyword evidence="2" id="KW-0067">ATP-binding</keyword>
<dbReference type="GO" id="GO:0034605">
    <property type="term" value="P:cellular response to heat"/>
    <property type="evidence" value="ECO:0007669"/>
    <property type="project" value="TreeGrafter"/>
</dbReference>
<dbReference type="GO" id="GO:0005737">
    <property type="term" value="C:cytoplasm"/>
    <property type="evidence" value="ECO:0007669"/>
    <property type="project" value="TreeGrafter"/>
</dbReference>
<dbReference type="RefSeq" id="WP_055632386.1">
    <property type="nucleotide sequence ID" value="NZ_JBIRTR010000018.1"/>
</dbReference>
<dbReference type="PANTHER" id="PTHR11638">
    <property type="entry name" value="ATP-DEPENDENT CLP PROTEASE"/>
    <property type="match status" value="1"/>
</dbReference>
<comment type="caution">
    <text evidence="5">The sequence shown here is derived from an EMBL/GenBank/DDBJ whole genome shotgun (WGS) entry which is preliminary data.</text>
</comment>
<reference evidence="5 6" key="1">
    <citation type="submission" date="2015-10" db="EMBL/GenBank/DDBJ databases">
        <title>Draft genome sequence of Streptomyces griseoruber DSM 40281, type strain for the species Streptomyces griseoruber.</title>
        <authorList>
            <person name="Ruckert C."/>
            <person name="Winkler A."/>
            <person name="Kalinowski J."/>
            <person name="Kampfer P."/>
            <person name="Glaeser S."/>
        </authorList>
    </citation>
    <scope>NUCLEOTIDE SEQUENCE [LARGE SCALE GENOMIC DNA]</scope>
    <source>
        <strain evidence="5 6">DSM 40281</strain>
    </source>
</reference>
<dbReference type="GO" id="GO:0005524">
    <property type="term" value="F:ATP binding"/>
    <property type="evidence" value="ECO:0007669"/>
    <property type="project" value="UniProtKB-KW"/>
</dbReference>
<name>A0A101T1S6_9ACTN</name>
<dbReference type="InterPro" id="IPR003593">
    <property type="entry name" value="AAA+_ATPase"/>
</dbReference>
<dbReference type="Gene3D" id="3.40.50.300">
    <property type="entry name" value="P-loop containing nucleotide triphosphate hydrolases"/>
    <property type="match status" value="1"/>
</dbReference>
<dbReference type="InterPro" id="IPR001270">
    <property type="entry name" value="ClpA/B"/>
</dbReference>
<feature type="region of interest" description="Disordered" evidence="3">
    <location>
        <begin position="93"/>
        <end position="153"/>
    </location>
</feature>
<keyword evidence="6" id="KW-1185">Reference proteome</keyword>
<proteinExistence type="predicted"/>
<dbReference type="EMBL" id="LMWW01000018">
    <property type="protein sequence ID" value="KUN84207.1"/>
    <property type="molecule type" value="Genomic_DNA"/>
</dbReference>